<dbReference type="PANTHER" id="PTHR31288:SF8">
    <property type="entry name" value="O-FUCOSYLTRANSFERASE 10-RELATED"/>
    <property type="match status" value="1"/>
</dbReference>
<evidence type="ECO:0000256" key="2">
    <source>
        <dbReference type="ARBA" id="ARBA00022676"/>
    </source>
</evidence>
<keyword evidence="4" id="KW-0294">Fucose metabolism</keyword>
<keyword evidence="5" id="KW-0119">Carbohydrate metabolism</keyword>
<evidence type="ECO:0000313" key="9">
    <source>
        <dbReference type="Proteomes" id="UP000594263"/>
    </source>
</evidence>
<dbReference type="Proteomes" id="UP000594263">
    <property type="component" value="Unplaced"/>
</dbReference>
<dbReference type="AlphaFoldDB" id="A0A7N0TCB8"/>
<evidence type="ECO:0000256" key="4">
    <source>
        <dbReference type="ARBA" id="ARBA00023253"/>
    </source>
</evidence>
<dbReference type="CDD" id="cd11299">
    <property type="entry name" value="O-FucT_plant"/>
    <property type="match status" value="1"/>
</dbReference>
<dbReference type="InterPro" id="IPR019378">
    <property type="entry name" value="GDP-Fuc_O-FucTrfase"/>
</dbReference>
<dbReference type="OMA" id="GCKSANI"/>
<evidence type="ECO:0000256" key="1">
    <source>
        <dbReference type="ARBA" id="ARBA00007737"/>
    </source>
</evidence>
<evidence type="ECO:0000256" key="7">
    <source>
        <dbReference type="SAM" id="Phobius"/>
    </source>
</evidence>
<organism evidence="8 9">
    <name type="scientific">Kalanchoe fedtschenkoi</name>
    <name type="common">Lavender scallops</name>
    <name type="synonym">South American air plant</name>
    <dbReference type="NCBI Taxonomy" id="63787"/>
    <lineage>
        <taxon>Eukaryota</taxon>
        <taxon>Viridiplantae</taxon>
        <taxon>Streptophyta</taxon>
        <taxon>Embryophyta</taxon>
        <taxon>Tracheophyta</taxon>
        <taxon>Spermatophyta</taxon>
        <taxon>Magnoliopsida</taxon>
        <taxon>eudicotyledons</taxon>
        <taxon>Gunneridae</taxon>
        <taxon>Pentapetalae</taxon>
        <taxon>Saxifragales</taxon>
        <taxon>Crassulaceae</taxon>
        <taxon>Kalanchoe</taxon>
    </lineage>
</organism>
<dbReference type="GO" id="GO:0016757">
    <property type="term" value="F:glycosyltransferase activity"/>
    <property type="evidence" value="ECO:0007669"/>
    <property type="project" value="UniProtKB-KW"/>
</dbReference>
<keyword evidence="7" id="KW-0812">Transmembrane</keyword>
<evidence type="ECO:0000313" key="8">
    <source>
        <dbReference type="EnsemblPlants" id="Kaladp0032s0033.1.v1.1"/>
    </source>
</evidence>
<keyword evidence="7" id="KW-1133">Transmembrane helix</keyword>
<keyword evidence="3" id="KW-0808">Transferase</keyword>
<evidence type="ECO:0000256" key="5">
    <source>
        <dbReference type="ARBA" id="ARBA00023277"/>
    </source>
</evidence>
<keyword evidence="2" id="KW-0328">Glycosyltransferase</keyword>
<dbReference type="PIRSF" id="PIRSF009360">
    <property type="entry name" value="UCP009360"/>
    <property type="match status" value="1"/>
</dbReference>
<feature type="transmembrane region" description="Helical" evidence="7">
    <location>
        <begin position="31"/>
        <end position="56"/>
    </location>
</feature>
<proteinExistence type="inferred from homology"/>
<dbReference type="EnsemblPlants" id="Kaladp0032s0033.1.v1.1">
    <property type="protein sequence ID" value="Kaladp0032s0033.1.v1.1"/>
    <property type="gene ID" value="Kaladp0032s0033.v1.1"/>
</dbReference>
<dbReference type="Gramene" id="Kaladp0032s0033.1.v1.1">
    <property type="protein sequence ID" value="Kaladp0032s0033.1.v1.1"/>
    <property type="gene ID" value="Kaladp0032s0033.v1.1"/>
</dbReference>
<dbReference type="InterPro" id="IPR024709">
    <property type="entry name" value="FucosylTrfase_pln"/>
</dbReference>
<dbReference type="GO" id="GO:0006004">
    <property type="term" value="P:fucose metabolic process"/>
    <property type="evidence" value="ECO:0007669"/>
    <property type="project" value="UniProtKB-KW"/>
</dbReference>
<feature type="transmembrane region" description="Helical" evidence="7">
    <location>
        <begin position="547"/>
        <end position="566"/>
    </location>
</feature>
<keyword evidence="9" id="KW-1185">Reference proteome</keyword>
<dbReference type="PANTHER" id="PTHR31288">
    <property type="entry name" value="O-FUCOSYLTRANSFERASE FAMILY PROTEIN"/>
    <property type="match status" value="1"/>
</dbReference>
<accession>A0A7N0TCB8</accession>
<comment type="similarity">
    <text evidence="1">Belongs to the glycosyltransferase GT106 family.</text>
</comment>
<evidence type="ECO:0000256" key="6">
    <source>
        <dbReference type="ARBA" id="ARBA00030350"/>
    </source>
</evidence>
<reference evidence="8" key="1">
    <citation type="submission" date="2021-01" db="UniProtKB">
        <authorList>
            <consortium name="EnsemblPlants"/>
        </authorList>
    </citation>
    <scope>IDENTIFICATION</scope>
</reference>
<name>A0A7N0TCB8_KALFE</name>
<sequence>MSHANPQTSFHFYYSSQRNPKLSFYQRRLLLLLRYIFLLIPFCYISGFIMCIGPFAHFGSHQSTLPPGSVYQSHLLFTNLWPHIYSDNSSALQLSSIWRYHRKPKLQKPCPNTLAALRRNAPAFSGYLIVDANGGLNQQRSAICNAVAVAGLLNAILVIPRLEFHSVWRDPSEFGDIYDVNHFIATLKGHVHIVEKLPAPMMEFYNGSISNIRNMRVQAWAPVSYYLEQVYPRLRKRGVIRIAPFANRLAMTVPPEIQYLRCLANFKALKFSHQILELSKKIRRRMIRESPKADGKYIAIHLRFEEDMVAFSCCLYDEDETSKRDLESIRKNTWGNKFKRKDSVIRPDLNRMDGKCPLSPLETGMMLRGMGFNNNTSIYLASGNIYNAAKHLAPLRTMFPLLYTKESLTTPDEIASFKEYSSRLAALDYMVALHSEVFVTTQGGNFPQFLMGQRRFLFGGHAKTIKPDKQKLVMTFDNTEISWIAFKNQMEAMLIESDRQGILVPKAMNASKLVSIYSNPFPDCRCMIKPHSTFKLMKPIFVNKMDFFFKLNHACAFLCIFILLIFDACMETETYTGIRTNMDNVYKLTSFGYFLGKNTKIGCILSPLANLRALLSIICN</sequence>
<evidence type="ECO:0000256" key="3">
    <source>
        <dbReference type="ARBA" id="ARBA00022679"/>
    </source>
</evidence>
<protein>
    <recommendedName>
        <fullName evidence="6">O-fucosyltransferase family protein</fullName>
    </recommendedName>
</protein>
<keyword evidence="7" id="KW-0472">Membrane</keyword>
<dbReference type="Pfam" id="PF10250">
    <property type="entry name" value="O-FucT"/>
    <property type="match status" value="1"/>
</dbReference>